<dbReference type="KEGG" id="dfa:DFA_07054"/>
<gene>
    <name evidence="11" type="ORF">DFA_07054</name>
</gene>
<dbReference type="OrthoDB" id="10067503at2759"/>
<dbReference type="GO" id="GO:0006914">
    <property type="term" value="P:autophagy"/>
    <property type="evidence" value="ECO:0007669"/>
    <property type="project" value="UniProtKB-KW"/>
</dbReference>
<feature type="region of interest" description="Disordered" evidence="9">
    <location>
        <begin position="580"/>
        <end position="644"/>
    </location>
</feature>
<proteinExistence type="predicted"/>
<keyword evidence="8" id="KW-0072">Autophagy</keyword>
<dbReference type="PROSITE" id="PS50826">
    <property type="entry name" value="RUN"/>
    <property type="match status" value="1"/>
</dbReference>
<evidence type="ECO:0000256" key="1">
    <source>
        <dbReference type="ARBA" id="ARBA00004603"/>
    </source>
</evidence>
<dbReference type="InterPro" id="IPR037213">
    <property type="entry name" value="Run_dom_sf"/>
</dbReference>
<feature type="domain" description="RUN" evidence="10">
    <location>
        <begin position="67"/>
        <end position="206"/>
    </location>
</feature>
<dbReference type="Proteomes" id="UP000007797">
    <property type="component" value="Unassembled WGS sequence"/>
</dbReference>
<keyword evidence="7" id="KW-0862">Zinc</keyword>
<evidence type="ECO:0000256" key="4">
    <source>
        <dbReference type="ARBA" id="ARBA00022737"/>
    </source>
</evidence>
<dbReference type="GeneID" id="14872179"/>
<evidence type="ECO:0000256" key="6">
    <source>
        <dbReference type="ARBA" id="ARBA00022771"/>
    </source>
</evidence>
<dbReference type="InterPro" id="IPR004012">
    <property type="entry name" value="Run_dom"/>
</dbReference>
<evidence type="ECO:0000256" key="2">
    <source>
        <dbReference type="ARBA" id="ARBA00022553"/>
    </source>
</evidence>
<dbReference type="InterPro" id="IPR025258">
    <property type="entry name" value="RH_dom"/>
</dbReference>
<evidence type="ECO:0000256" key="9">
    <source>
        <dbReference type="SAM" id="MobiDB-lite"/>
    </source>
</evidence>
<sequence>MGRKNKEEEEEQINEISTFVRPSVEKEYAESVQAQTLRKESQSKLKVAIKECVSYYFSNNSSPITNTIHEHLLGPICYQIEAFICHKLKQNSKIWEIIQLLPNLKKDLKNPLLADSRAVDWKEEFDYINSSSEVTSDLGKARAWIRRSLNESILNQAIEILTSNQDIIKTYYQEDSILRHKEDADLFRSILVSLATLQFQIDYNNSKLDHVNIDPSCLSPLHPFYLDFQRQHIIVKDDNESTTSSSSSSSSTTVGPTKVLVKKKKVLKSLTRNINLDGEDEFGQGEAVAVEVQAVPEKKTKIIKRITKIKKVVKKVKQEKENEDQEEKEKEKEEEINPPIVVQQQQQEINLSCNEQEEEEEEEKVKEPIVPIDDILSSDEEHNRIMLKRSMEIQEQQGPILTLMEELALLDPTTVNSSTISSNSSISSNYYEKSSDDPVPNHPPPPTTTTTHNVSDFIFSQKQAQQPCHHLSIEEESMVFDKIDQFEQLLQEKHHLQEKDDNIRIHHSSTLTVSVSTNDIAQQFNYSHHNNSATTSYVSDDLSEDINDITTINDSMNHDTLESYDDLLLDPTIQFLIQSAKDLPPPSSSSTTPNYDSPPQTSLSSSSSSISPVNINNNQNNQNNQTKSTFTSSNSSSNISSPSSFKWAPLRKKILFTIPTQGTLQEQNYQCYGCAKDISGIFSLSRYCEYSGKYYCSGCHSKKYWYIPGKILTNWDFKQYYLANFYYEFLVEMEKEPVYDLGNVNPKLYKNNHLLRIRNLRRQMFHLKDFLITCTRGGQALLELLGRSEYLANSIDLFSLGDLVNYKQLLETLRQLVAKWLDHVEKCVLCLAKGFVCEYCDDHTAIYPYHISTVSQCSNCKSFHHNKCQQLGKQCPKCLRLAKQRILQNFEKARKLEKEKLETEKNNLIMN</sequence>
<dbReference type="Pfam" id="PF02759">
    <property type="entry name" value="RUN"/>
    <property type="match status" value="1"/>
</dbReference>
<feature type="region of interest" description="Disordered" evidence="9">
    <location>
        <begin position="414"/>
        <end position="453"/>
    </location>
</feature>
<dbReference type="SMART" id="SM00593">
    <property type="entry name" value="RUN"/>
    <property type="match status" value="1"/>
</dbReference>
<reference evidence="12" key="1">
    <citation type="journal article" date="2011" name="Genome Res.">
        <title>Phylogeny-wide analysis of social amoeba genomes highlights ancient origins for complex intercellular communication.</title>
        <authorList>
            <person name="Heidel A.J."/>
            <person name="Lawal H.M."/>
            <person name="Felder M."/>
            <person name="Schilde C."/>
            <person name="Helps N.R."/>
            <person name="Tunggal B."/>
            <person name="Rivero F."/>
            <person name="John U."/>
            <person name="Schleicher M."/>
            <person name="Eichinger L."/>
            <person name="Platzer M."/>
            <person name="Noegel A.A."/>
            <person name="Schaap P."/>
            <person name="Gloeckner G."/>
        </authorList>
    </citation>
    <scope>NUCLEOTIDE SEQUENCE [LARGE SCALE GENOMIC DNA]</scope>
    <source>
        <strain evidence="12">SH3</strain>
    </source>
</reference>
<accession>F4PVD1</accession>
<dbReference type="PANTHER" id="PTHR12326">
    <property type="entry name" value="PLECKSTRIN HOMOLOGY DOMAIN CONTAINING PROTEIN"/>
    <property type="match status" value="1"/>
</dbReference>
<keyword evidence="3" id="KW-0479">Metal-binding</keyword>
<feature type="compositionally biased region" description="Low complexity" evidence="9">
    <location>
        <begin position="416"/>
        <end position="432"/>
    </location>
</feature>
<dbReference type="InterPro" id="IPR051366">
    <property type="entry name" value="DEF8"/>
</dbReference>
<dbReference type="RefSeq" id="XP_004366928.1">
    <property type="nucleotide sequence ID" value="XM_004366871.1"/>
</dbReference>
<feature type="compositionally biased region" description="Low complexity" evidence="9">
    <location>
        <begin position="588"/>
        <end position="644"/>
    </location>
</feature>
<evidence type="ECO:0000256" key="8">
    <source>
        <dbReference type="ARBA" id="ARBA00023006"/>
    </source>
</evidence>
<evidence type="ECO:0000259" key="10">
    <source>
        <dbReference type="PROSITE" id="PS50826"/>
    </source>
</evidence>
<evidence type="ECO:0000313" key="11">
    <source>
        <dbReference type="EMBL" id="EGG19945.1"/>
    </source>
</evidence>
<dbReference type="SMART" id="SM01175">
    <property type="entry name" value="DUF4206"/>
    <property type="match status" value="1"/>
</dbReference>
<dbReference type="Pfam" id="PF13901">
    <property type="entry name" value="RH_dom"/>
    <property type="match status" value="1"/>
</dbReference>
<evidence type="ECO:0000256" key="5">
    <source>
        <dbReference type="ARBA" id="ARBA00022753"/>
    </source>
</evidence>
<comment type="subcellular location">
    <subcellularLocation>
        <location evidence="1">Late endosome</location>
    </subcellularLocation>
</comment>
<dbReference type="Gene3D" id="1.20.58.900">
    <property type="match status" value="1"/>
</dbReference>
<keyword evidence="4" id="KW-0677">Repeat</keyword>
<dbReference type="SUPFAM" id="SSF140741">
    <property type="entry name" value="RUN domain-like"/>
    <property type="match status" value="1"/>
</dbReference>
<protein>
    <submittedName>
        <fullName evidence="11">RUN domain-containing protein</fullName>
    </submittedName>
</protein>
<dbReference type="OMA" id="KWLDHVE"/>
<keyword evidence="6" id="KW-0863">Zinc-finger</keyword>
<keyword evidence="5" id="KW-0967">Endosome</keyword>
<dbReference type="EMBL" id="GL883013">
    <property type="protein sequence ID" value="EGG19945.1"/>
    <property type="molecule type" value="Genomic_DNA"/>
</dbReference>
<evidence type="ECO:0000313" key="12">
    <source>
        <dbReference type="Proteomes" id="UP000007797"/>
    </source>
</evidence>
<dbReference type="CDD" id="cd17671">
    <property type="entry name" value="RUN"/>
    <property type="match status" value="1"/>
</dbReference>
<dbReference type="STRING" id="1054147.F4PVD1"/>
<keyword evidence="12" id="KW-1185">Reference proteome</keyword>
<keyword evidence="2" id="KW-0597">Phosphoprotein</keyword>
<dbReference type="GO" id="GO:0005770">
    <property type="term" value="C:late endosome"/>
    <property type="evidence" value="ECO:0007669"/>
    <property type="project" value="UniProtKB-SubCell"/>
</dbReference>
<dbReference type="AlphaFoldDB" id="F4PVD1"/>
<name>F4PVD1_CACFS</name>
<evidence type="ECO:0000256" key="3">
    <source>
        <dbReference type="ARBA" id="ARBA00022723"/>
    </source>
</evidence>
<organism evidence="11 12">
    <name type="scientific">Cavenderia fasciculata</name>
    <name type="common">Slime mold</name>
    <name type="synonym">Dictyostelium fasciculatum</name>
    <dbReference type="NCBI Taxonomy" id="261658"/>
    <lineage>
        <taxon>Eukaryota</taxon>
        <taxon>Amoebozoa</taxon>
        <taxon>Evosea</taxon>
        <taxon>Eumycetozoa</taxon>
        <taxon>Dictyostelia</taxon>
        <taxon>Acytosteliales</taxon>
        <taxon>Cavenderiaceae</taxon>
        <taxon>Cavenderia</taxon>
    </lineage>
</organism>
<dbReference type="GO" id="GO:0008270">
    <property type="term" value="F:zinc ion binding"/>
    <property type="evidence" value="ECO:0007669"/>
    <property type="project" value="UniProtKB-KW"/>
</dbReference>
<feature type="region of interest" description="Disordered" evidence="9">
    <location>
        <begin position="316"/>
        <end position="339"/>
    </location>
</feature>
<evidence type="ECO:0000256" key="7">
    <source>
        <dbReference type="ARBA" id="ARBA00022833"/>
    </source>
</evidence>
<dbReference type="PANTHER" id="PTHR12326:SF12">
    <property type="entry name" value="PLECKSTRIN HOMOLOGY AND RUN DOMAIN CONTAINING M1"/>
    <property type="match status" value="1"/>
</dbReference>